<keyword evidence="11" id="KW-0012">Acyltransferase</keyword>
<evidence type="ECO:0000256" key="10">
    <source>
        <dbReference type="HAMAP-Rule" id="MF_00019"/>
    </source>
</evidence>
<evidence type="ECO:0000256" key="4">
    <source>
        <dbReference type="ARBA" id="ARBA00022679"/>
    </source>
</evidence>
<proteinExistence type="inferred from homology"/>
<dbReference type="InterPro" id="IPR012281">
    <property type="entry name" value="Phospholipid_synth_PlsX-like"/>
</dbReference>
<comment type="function">
    <text evidence="10">Catalyzes the reversible formation of acyl-phosphate (acyl-PO(4)) from acyl-[acyl-carrier-protein] (acyl-ACP). This enzyme utilizes acyl-ACP as fatty acyl donor, but not acyl-CoA.</text>
</comment>
<reference evidence="12" key="1">
    <citation type="submission" date="2017-01" db="EMBL/GenBank/DDBJ databases">
        <authorList>
            <person name="Varghese N."/>
            <person name="Submissions S."/>
        </authorList>
    </citation>
    <scope>NUCLEOTIDE SEQUENCE [LARGE SCALE GENOMIC DNA]</scope>
    <source>
        <strain evidence="12">LP100</strain>
    </source>
</reference>
<dbReference type="GO" id="GO:0006633">
    <property type="term" value="P:fatty acid biosynthetic process"/>
    <property type="evidence" value="ECO:0007669"/>
    <property type="project" value="UniProtKB-UniRule"/>
</dbReference>
<dbReference type="PANTHER" id="PTHR30100">
    <property type="entry name" value="FATTY ACID/PHOSPHOLIPID SYNTHESIS PROTEIN PLSX"/>
    <property type="match status" value="1"/>
</dbReference>
<evidence type="ECO:0000256" key="1">
    <source>
        <dbReference type="ARBA" id="ARBA00001232"/>
    </source>
</evidence>
<keyword evidence="4 10" id="KW-0808">Transferase</keyword>
<evidence type="ECO:0000256" key="9">
    <source>
        <dbReference type="ARBA" id="ARBA00046608"/>
    </source>
</evidence>
<keyword evidence="12" id="KW-1185">Reference proteome</keyword>
<keyword evidence="5 10" id="KW-0443">Lipid metabolism</keyword>
<keyword evidence="3 10" id="KW-0444">Lipid biosynthesis</keyword>
<dbReference type="GO" id="GO:0005737">
    <property type="term" value="C:cytoplasm"/>
    <property type="evidence" value="ECO:0007669"/>
    <property type="project" value="UniProtKB-SubCell"/>
</dbReference>
<accession>A0A1R3WXC6</accession>
<name>A0A1R3WXC6_9BACT</name>
<dbReference type="GO" id="GO:0008654">
    <property type="term" value="P:phospholipid biosynthetic process"/>
    <property type="evidence" value="ECO:0007669"/>
    <property type="project" value="UniProtKB-KW"/>
</dbReference>
<dbReference type="SUPFAM" id="SSF53659">
    <property type="entry name" value="Isocitrate/Isopropylmalate dehydrogenase-like"/>
    <property type="match status" value="1"/>
</dbReference>
<comment type="subunit">
    <text evidence="9 10">Homodimer. Probably interacts with PlsY.</text>
</comment>
<keyword evidence="6 10" id="KW-0594">Phospholipid biosynthesis</keyword>
<dbReference type="RefSeq" id="WP_076666521.1">
    <property type="nucleotide sequence ID" value="NZ_FTPP01000001.1"/>
</dbReference>
<dbReference type="InterPro" id="IPR003664">
    <property type="entry name" value="FA_synthesis"/>
</dbReference>
<comment type="catalytic activity">
    <reaction evidence="1 10">
        <text>a fatty acyl-[ACP] + phosphate = an acyl phosphate + holo-[ACP]</text>
        <dbReference type="Rhea" id="RHEA:42292"/>
        <dbReference type="Rhea" id="RHEA-COMP:9685"/>
        <dbReference type="Rhea" id="RHEA-COMP:14125"/>
        <dbReference type="ChEBI" id="CHEBI:43474"/>
        <dbReference type="ChEBI" id="CHEBI:59918"/>
        <dbReference type="ChEBI" id="CHEBI:64479"/>
        <dbReference type="ChEBI" id="CHEBI:138651"/>
        <dbReference type="EC" id="2.3.1.274"/>
    </reaction>
</comment>
<evidence type="ECO:0000256" key="3">
    <source>
        <dbReference type="ARBA" id="ARBA00022516"/>
    </source>
</evidence>
<evidence type="ECO:0000313" key="11">
    <source>
        <dbReference type="EMBL" id="SIT82799.1"/>
    </source>
</evidence>
<evidence type="ECO:0000313" key="12">
    <source>
        <dbReference type="Proteomes" id="UP000187181"/>
    </source>
</evidence>
<dbReference type="HAMAP" id="MF_00019">
    <property type="entry name" value="PlsX"/>
    <property type="match status" value="1"/>
</dbReference>
<evidence type="ECO:0000256" key="7">
    <source>
        <dbReference type="ARBA" id="ARBA00023264"/>
    </source>
</evidence>
<dbReference type="NCBIfam" id="TIGR00182">
    <property type="entry name" value="plsX"/>
    <property type="match status" value="1"/>
</dbReference>
<dbReference type="PIRSF" id="PIRSF002465">
    <property type="entry name" value="Phsphlp_syn_PlsX"/>
    <property type="match status" value="1"/>
</dbReference>
<evidence type="ECO:0000256" key="2">
    <source>
        <dbReference type="ARBA" id="ARBA00022490"/>
    </source>
</evidence>
<comment type="pathway">
    <text evidence="10">Lipid metabolism; phospholipid metabolism.</text>
</comment>
<dbReference type="Gene3D" id="3.40.718.10">
    <property type="entry name" value="Isopropylmalate Dehydrogenase"/>
    <property type="match status" value="1"/>
</dbReference>
<evidence type="ECO:0000256" key="5">
    <source>
        <dbReference type="ARBA" id="ARBA00023098"/>
    </source>
</evidence>
<gene>
    <name evidence="10" type="primary">plsX</name>
    <name evidence="11" type="ORF">SAMN05444128_1174</name>
</gene>
<dbReference type="OrthoDB" id="9806408at2"/>
<comment type="subcellular location">
    <subcellularLocation>
        <location evidence="10">Cytoplasm</location>
    </subcellularLocation>
    <text evidence="10">Associated with the membrane possibly through PlsY.</text>
</comment>
<dbReference type="UniPathway" id="UPA00085"/>
<dbReference type="GO" id="GO:0043811">
    <property type="term" value="F:phosphate:acyl-[acyl carrier protein] acyltransferase activity"/>
    <property type="evidence" value="ECO:0007669"/>
    <property type="project" value="UniProtKB-UniRule"/>
</dbReference>
<organism evidence="11 12">
    <name type="scientific">Pontibacter indicus</name>
    <dbReference type="NCBI Taxonomy" id="1317125"/>
    <lineage>
        <taxon>Bacteria</taxon>
        <taxon>Pseudomonadati</taxon>
        <taxon>Bacteroidota</taxon>
        <taxon>Cytophagia</taxon>
        <taxon>Cytophagales</taxon>
        <taxon>Hymenobacteraceae</taxon>
        <taxon>Pontibacter</taxon>
    </lineage>
</organism>
<dbReference type="Pfam" id="PF02504">
    <property type="entry name" value="FA_synthesis"/>
    <property type="match status" value="1"/>
</dbReference>
<evidence type="ECO:0000256" key="8">
    <source>
        <dbReference type="ARBA" id="ARBA00024069"/>
    </source>
</evidence>
<keyword evidence="7 10" id="KW-1208">Phospholipid metabolism</keyword>
<dbReference type="PANTHER" id="PTHR30100:SF1">
    <property type="entry name" value="PHOSPHATE ACYLTRANSFERASE"/>
    <property type="match status" value="1"/>
</dbReference>
<dbReference type="Proteomes" id="UP000187181">
    <property type="component" value="Unassembled WGS sequence"/>
</dbReference>
<dbReference type="STRING" id="1317125.SAMN05444128_1174"/>
<sequence>MRIALDAMGGDFAPEANVKGAMLAAEQLEEDYEILLIGKEDILKQLLKEYGYTGSAIKVVNATQVIDMGEHPTKALTQKPDSSIAVGFGMLKAGKAHAFCSTGNTGAMLVGAMFSVKAVEGILRPSIGGLVPKLNGGFGIILDVGANADCKPEVLEQFGEIGSIYAKYVLEIDNPKVGLMNLGEEEGKGTVNTQAAHQRLKVNPNINFIGNIEGRDMFNDKADVIVCDGYTGNIILKMAESIYDILHAKNMHDPFFDKFNYEAVGGSPILGINGNAVIGHGVSTPLAVCNMVLQAQKMVATNLSERFKKHTGAQ</sequence>
<dbReference type="EC" id="2.3.1.274" evidence="8 10"/>
<protein>
    <recommendedName>
        <fullName evidence="8 10">Phosphate acyltransferase</fullName>
        <ecNumber evidence="8 10">2.3.1.274</ecNumber>
    </recommendedName>
    <alternativeName>
        <fullName evidence="10">Acyl-ACP phosphotransacylase</fullName>
    </alternativeName>
    <alternativeName>
        <fullName evidence="10">Acyl-[acyl-carrier-protein]--phosphate acyltransferase</fullName>
    </alternativeName>
    <alternativeName>
        <fullName evidence="10">Phosphate-acyl-ACP acyltransferase</fullName>
    </alternativeName>
</protein>
<evidence type="ECO:0000256" key="6">
    <source>
        <dbReference type="ARBA" id="ARBA00023209"/>
    </source>
</evidence>
<keyword evidence="2 10" id="KW-0963">Cytoplasm</keyword>
<dbReference type="AlphaFoldDB" id="A0A1R3WXC6"/>
<comment type="similarity">
    <text evidence="10">Belongs to the PlsX family.</text>
</comment>
<dbReference type="EMBL" id="FTPP01000001">
    <property type="protein sequence ID" value="SIT82799.1"/>
    <property type="molecule type" value="Genomic_DNA"/>
</dbReference>